<comment type="similarity">
    <text evidence="1">Belongs to the UPF0065 (bug) family.</text>
</comment>
<name>A0ABU1IB58_9BURK</name>
<evidence type="ECO:0000313" key="3">
    <source>
        <dbReference type="EMBL" id="MDR6214052.1"/>
    </source>
</evidence>
<feature type="chain" id="PRO_5046431982" evidence="2">
    <location>
        <begin position="29"/>
        <end position="330"/>
    </location>
</feature>
<dbReference type="PANTHER" id="PTHR42928:SF5">
    <property type="entry name" value="BLR1237 PROTEIN"/>
    <property type="match status" value="1"/>
</dbReference>
<dbReference type="InterPro" id="IPR005064">
    <property type="entry name" value="BUG"/>
</dbReference>
<keyword evidence="4" id="KW-1185">Reference proteome</keyword>
<dbReference type="Gene3D" id="3.40.190.150">
    <property type="entry name" value="Bordetella uptake gene, domain 1"/>
    <property type="match status" value="1"/>
</dbReference>
<dbReference type="CDD" id="cd13578">
    <property type="entry name" value="PBP2_Bug27"/>
    <property type="match status" value="1"/>
</dbReference>
<comment type="caution">
    <text evidence="3">The sequence shown here is derived from an EMBL/GenBank/DDBJ whole genome shotgun (WGS) entry which is preliminary data.</text>
</comment>
<feature type="signal peptide" evidence="2">
    <location>
        <begin position="1"/>
        <end position="28"/>
    </location>
</feature>
<dbReference type="PANTHER" id="PTHR42928">
    <property type="entry name" value="TRICARBOXYLATE-BINDING PROTEIN"/>
    <property type="match status" value="1"/>
</dbReference>
<dbReference type="RefSeq" id="WP_309828018.1">
    <property type="nucleotide sequence ID" value="NZ_JAVIZX010000001.1"/>
</dbReference>
<evidence type="ECO:0000256" key="2">
    <source>
        <dbReference type="SAM" id="SignalP"/>
    </source>
</evidence>
<keyword evidence="2" id="KW-0732">Signal</keyword>
<dbReference type="Gene3D" id="3.40.190.10">
    <property type="entry name" value="Periplasmic binding protein-like II"/>
    <property type="match status" value="1"/>
</dbReference>
<sequence length="330" mass="34219">MQRRLALIAAATAACSTLGLFAATAAHASDWPAAKPITWVVPFAAGGSTDVVARVVGQELATSLKQAVVVDNRPGAGGAIGVQSVARSPADGYTLIGGTISTHAINASLYKKLPYDPVKDFEPITLIAYVPNVLMVNADLGVNTVQELVAWLRKNPEKASYASSGAGTSTHLTGAQMADLIKVPMQHIAYKGSPQALQDVAAGNVPFLFDQLTAGLPLVKAGKLKFLAVTTKTRSPLAPDVPTTAEAGFPGLDLVSWQAVYAPKGTPKAVVTRLNADIVKALKTPELKSKLETQFGMQVVGSTPAELASITAADTVRLGELVRKSGASAE</sequence>
<accession>A0ABU1IB58</accession>
<protein>
    <submittedName>
        <fullName evidence="3">Tripartite-type tricarboxylate transporter receptor subunit TctC</fullName>
    </submittedName>
</protein>
<dbReference type="InterPro" id="IPR042100">
    <property type="entry name" value="Bug_dom1"/>
</dbReference>
<reference evidence="3 4" key="1">
    <citation type="submission" date="2023-08" db="EMBL/GenBank/DDBJ databases">
        <title>Functional and genomic diversity of the sorghum phyllosphere microbiome.</title>
        <authorList>
            <person name="Shade A."/>
        </authorList>
    </citation>
    <scope>NUCLEOTIDE SEQUENCE [LARGE SCALE GENOMIC DNA]</scope>
    <source>
        <strain evidence="3 4">SORGH_AS_0335</strain>
    </source>
</reference>
<dbReference type="PIRSF" id="PIRSF017082">
    <property type="entry name" value="YflP"/>
    <property type="match status" value="1"/>
</dbReference>
<evidence type="ECO:0000313" key="4">
    <source>
        <dbReference type="Proteomes" id="UP001267710"/>
    </source>
</evidence>
<dbReference type="SUPFAM" id="SSF53850">
    <property type="entry name" value="Periplasmic binding protein-like II"/>
    <property type="match status" value="1"/>
</dbReference>
<organism evidence="3 4">
    <name type="scientific">Paracidovorax wautersii</name>
    <dbReference type="NCBI Taxonomy" id="1177982"/>
    <lineage>
        <taxon>Bacteria</taxon>
        <taxon>Pseudomonadati</taxon>
        <taxon>Pseudomonadota</taxon>
        <taxon>Betaproteobacteria</taxon>
        <taxon>Burkholderiales</taxon>
        <taxon>Comamonadaceae</taxon>
        <taxon>Paracidovorax</taxon>
    </lineage>
</organism>
<gene>
    <name evidence="3" type="ORF">QE399_001741</name>
</gene>
<keyword evidence="3" id="KW-0675">Receptor</keyword>
<dbReference type="Proteomes" id="UP001267710">
    <property type="component" value="Unassembled WGS sequence"/>
</dbReference>
<dbReference type="EMBL" id="JAVIZX010000001">
    <property type="protein sequence ID" value="MDR6214052.1"/>
    <property type="molecule type" value="Genomic_DNA"/>
</dbReference>
<proteinExistence type="inferred from homology"/>
<evidence type="ECO:0000256" key="1">
    <source>
        <dbReference type="ARBA" id="ARBA00006987"/>
    </source>
</evidence>
<dbReference type="PROSITE" id="PS51257">
    <property type="entry name" value="PROKAR_LIPOPROTEIN"/>
    <property type="match status" value="1"/>
</dbReference>
<dbReference type="Pfam" id="PF03401">
    <property type="entry name" value="TctC"/>
    <property type="match status" value="1"/>
</dbReference>